<protein>
    <submittedName>
        <fullName evidence="1">Uncharacterized protein</fullName>
    </submittedName>
</protein>
<dbReference type="AlphaFoldDB" id="A0A934TZR0"/>
<keyword evidence="2" id="KW-1185">Reference proteome</keyword>
<reference evidence="1" key="1">
    <citation type="submission" date="2021-01" db="EMBL/GenBank/DDBJ databases">
        <title>Genome public.</title>
        <authorList>
            <person name="Liu C."/>
            <person name="Sun Q."/>
        </authorList>
    </citation>
    <scope>NUCLEOTIDE SEQUENCE</scope>
    <source>
        <strain evidence="1">M6</strain>
    </source>
</reference>
<dbReference type="RefSeq" id="WP_201427440.1">
    <property type="nucleotide sequence ID" value="NZ_JAEQMG010000066.1"/>
</dbReference>
<comment type="caution">
    <text evidence="1">The sequence shown here is derived from an EMBL/GenBank/DDBJ whole genome shotgun (WGS) entry which is preliminary data.</text>
</comment>
<evidence type="ECO:0000313" key="2">
    <source>
        <dbReference type="Proteomes" id="UP000633365"/>
    </source>
</evidence>
<dbReference type="EMBL" id="JAEQMG010000066">
    <property type="protein sequence ID" value="MBK6088545.1"/>
    <property type="molecule type" value="Genomic_DNA"/>
</dbReference>
<organism evidence="1 2">
    <name type="scientific">Ruminococcus difficilis</name>
    <dbReference type="NCBI Taxonomy" id="2763069"/>
    <lineage>
        <taxon>Bacteria</taxon>
        <taxon>Bacillati</taxon>
        <taxon>Bacillota</taxon>
        <taxon>Clostridia</taxon>
        <taxon>Eubacteriales</taxon>
        <taxon>Oscillospiraceae</taxon>
        <taxon>Ruminococcus</taxon>
    </lineage>
</organism>
<dbReference type="Proteomes" id="UP000633365">
    <property type="component" value="Unassembled WGS sequence"/>
</dbReference>
<proteinExistence type="predicted"/>
<accession>A0A934TZR0</accession>
<name>A0A934TZR0_9FIRM</name>
<sequence length="419" mass="43336">MEELFQQQYDAHVKTHQRYLLLKLLDGAKSEAMEQFLAQKTPLPKERVVVPHPETALPPLAFEAAVDPNDFRIFTPRDIPAPAAAAVPALTPDMALFEGIAPCTLQPSAVTLATEAVIDPEIFSGIPNGTAVLPQPAAAYEPDVPVMDAGELLPSVSIPNAAFSYQPTIDDAAVAVSIPALEAAPVALPKVAPDASAFQNVALPQVTLPTVAIPPVSVSPVLSDSDLPQVTLPESLGAFTPTVPAADFTLPTPPADALPESLGAFTPTVPAADITLPTPSMDAPQLTAPPVAAVSVALPHIEPAAVSALKTSVAPMAFDDLVPSAAIQLPTPTRLTDVLPAPQQTAVSIPSVSVSATELPAPQVALPSVEIPMPAVSPVALPDLHFEPLTAPTPTVSLPSMQEVLDALGREQAQMTVLS</sequence>
<evidence type="ECO:0000313" key="1">
    <source>
        <dbReference type="EMBL" id="MBK6088545.1"/>
    </source>
</evidence>
<gene>
    <name evidence="1" type="ORF">JKK62_07755</name>
</gene>